<dbReference type="InterPro" id="IPR051753">
    <property type="entry name" value="RA-inducible_GPCR3"/>
</dbReference>
<feature type="compositionally biased region" description="Polar residues" evidence="6">
    <location>
        <begin position="341"/>
        <end position="357"/>
    </location>
</feature>
<protein>
    <recommendedName>
        <fullName evidence="8">G-protein coupled receptors family 3 profile domain-containing protein</fullName>
    </recommendedName>
</protein>
<dbReference type="GO" id="GO:0070062">
    <property type="term" value="C:extracellular exosome"/>
    <property type="evidence" value="ECO:0007669"/>
    <property type="project" value="TreeGrafter"/>
</dbReference>
<evidence type="ECO:0000256" key="2">
    <source>
        <dbReference type="ARBA" id="ARBA00007242"/>
    </source>
</evidence>
<dbReference type="PANTHER" id="PTHR14511:SF7">
    <property type="entry name" value="RETINOIC ACID-INDUCED PROTEIN 3"/>
    <property type="match status" value="1"/>
</dbReference>
<dbReference type="KEGG" id="xla:398886"/>
<evidence type="ECO:0000313" key="10">
    <source>
        <dbReference type="Proteomes" id="UP000694892"/>
    </source>
</evidence>
<organism evidence="9 10">
    <name type="scientific">Xenopus laevis</name>
    <name type="common">African clawed frog</name>
    <dbReference type="NCBI Taxonomy" id="8355"/>
    <lineage>
        <taxon>Eukaryota</taxon>
        <taxon>Metazoa</taxon>
        <taxon>Chordata</taxon>
        <taxon>Craniata</taxon>
        <taxon>Vertebrata</taxon>
        <taxon>Euteleostomi</taxon>
        <taxon>Amphibia</taxon>
        <taxon>Batrachia</taxon>
        <taxon>Anura</taxon>
        <taxon>Pipoidea</taxon>
        <taxon>Pipidae</taxon>
        <taxon>Xenopodinae</taxon>
        <taxon>Xenopus</taxon>
        <taxon>Xenopus</taxon>
    </lineage>
</organism>
<evidence type="ECO:0000256" key="3">
    <source>
        <dbReference type="ARBA" id="ARBA00022692"/>
    </source>
</evidence>
<evidence type="ECO:0000256" key="5">
    <source>
        <dbReference type="ARBA" id="ARBA00023136"/>
    </source>
</evidence>
<feature type="transmembrane region" description="Helical" evidence="7">
    <location>
        <begin position="121"/>
        <end position="147"/>
    </location>
</feature>
<feature type="transmembrane region" description="Helical" evidence="7">
    <location>
        <begin position="55"/>
        <end position="78"/>
    </location>
</feature>
<dbReference type="PROSITE" id="PS50259">
    <property type="entry name" value="G_PROTEIN_RECEP_F3_4"/>
    <property type="match status" value="1"/>
</dbReference>
<keyword evidence="3 7" id="KW-0812">Transmembrane</keyword>
<dbReference type="GO" id="GO:0043235">
    <property type="term" value="C:receptor complex"/>
    <property type="evidence" value="ECO:0007669"/>
    <property type="project" value="TreeGrafter"/>
</dbReference>
<comment type="similarity">
    <text evidence="2">Belongs to the G-protein coupled receptor 3 family.</text>
</comment>
<feature type="transmembrane region" description="Helical" evidence="7">
    <location>
        <begin position="17"/>
        <end position="43"/>
    </location>
</feature>
<feature type="transmembrane region" description="Helical" evidence="7">
    <location>
        <begin position="90"/>
        <end position="109"/>
    </location>
</feature>
<proteinExistence type="inferred from homology"/>
<dbReference type="GO" id="GO:0005886">
    <property type="term" value="C:plasma membrane"/>
    <property type="evidence" value="ECO:0007669"/>
    <property type="project" value="TreeGrafter"/>
</dbReference>
<dbReference type="OrthoDB" id="8701926at2759"/>
<dbReference type="Pfam" id="PF00003">
    <property type="entry name" value="7tm_3"/>
    <property type="match status" value="1"/>
</dbReference>
<reference evidence="10" key="1">
    <citation type="journal article" date="2016" name="Nature">
        <title>Genome evolution in the allotetraploid frog Xenopus laevis.</title>
        <authorList>
            <person name="Session A.M."/>
            <person name="Uno Y."/>
            <person name="Kwon T."/>
            <person name="Chapman J.A."/>
            <person name="Toyoda A."/>
            <person name="Takahashi S."/>
            <person name="Fukui A."/>
            <person name="Hikosaka A."/>
            <person name="Suzuki A."/>
            <person name="Kondo M."/>
            <person name="van Heeringen S.J."/>
            <person name="Quigley I."/>
            <person name="Heinz S."/>
            <person name="Ogino H."/>
            <person name="Ochi H."/>
            <person name="Hellsten U."/>
            <person name="Lyons J.B."/>
            <person name="Simakov O."/>
            <person name="Putnam N."/>
            <person name="Stites J."/>
            <person name="Kuroki Y."/>
            <person name="Tanaka T."/>
            <person name="Michiue T."/>
            <person name="Watanabe M."/>
            <person name="Bogdanovic O."/>
            <person name="Lister R."/>
            <person name="Georgiou G."/>
            <person name="Paranjpe S.S."/>
            <person name="van Kruijsbergen I."/>
            <person name="Shu S."/>
            <person name="Carlson J."/>
            <person name="Kinoshita T."/>
            <person name="Ohta Y."/>
            <person name="Mawaribuchi S."/>
            <person name="Jenkins J."/>
            <person name="Grimwood J."/>
            <person name="Schmutz J."/>
            <person name="Mitros T."/>
            <person name="Mozaffari S.V."/>
            <person name="Suzuki Y."/>
            <person name="Haramoto Y."/>
            <person name="Yamamoto T.S."/>
            <person name="Takagi C."/>
            <person name="Heald R."/>
            <person name="Miller K."/>
            <person name="Haudenschild C."/>
            <person name="Kitzman J."/>
            <person name="Nakayama T."/>
            <person name="Izutsu Y."/>
            <person name="Robert J."/>
            <person name="Fortriede J."/>
            <person name="Burns K."/>
            <person name="Lotay V."/>
            <person name="Karimi K."/>
            <person name="Yasuoka Y."/>
            <person name="Dichmann D.S."/>
            <person name="Flajnik M.F."/>
            <person name="Houston D.W."/>
            <person name="Shendure J."/>
            <person name="DuPasquier L."/>
            <person name="Vize P.D."/>
            <person name="Zorn A.M."/>
            <person name="Ito M."/>
            <person name="Marcotte E.M."/>
            <person name="Wallingford J.B."/>
            <person name="Ito Y."/>
            <person name="Asashima M."/>
            <person name="Ueno N."/>
            <person name="Matsuda Y."/>
            <person name="Veenstra G.J."/>
            <person name="Fujiyama A."/>
            <person name="Harland R.M."/>
            <person name="Taira M."/>
            <person name="Rokhsar D.S."/>
        </authorList>
    </citation>
    <scope>NUCLEOTIDE SEQUENCE [LARGE SCALE GENOMIC DNA]</scope>
    <source>
        <strain evidence="10">J</strain>
    </source>
</reference>
<accession>A0A974CZZ2</accession>
<dbReference type="GO" id="GO:0004930">
    <property type="term" value="F:G protein-coupled receptor activity"/>
    <property type="evidence" value="ECO:0007669"/>
    <property type="project" value="InterPro"/>
</dbReference>
<evidence type="ECO:0000256" key="6">
    <source>
        <dbReference type="SAM" id="MobiDB-lite"/>
    </source>
</evidence>
<evidence type="ECO:0000313" key="9">
    <source>
        <dbReference type="EMBL" id="OCT83039.1"/>
    </source>
</evidence>
<keyword evidence="4 7" id="KW-1133">Transmembrane helix</keyword>
<evidence type="ECO:0000256" key="1">
    <source>
        <dbReference type="ARBA" id="ARBA00004141"/>
    </source>
</evidence>
<gene>
    <name evidence="9" type="ORF">XELAEV_18025575mg</name>
</gene>
<feature type="transmembrane region" description="Helical" evidence="7">
    <location>
        <begin position="172"/>
        <end position="196"/>
    </location>
</feature>
<feature type="transmembrane region" description="Helical" evidence="7">
    <location>
        <begin position="208"/>
        <end position="231"/>
    </location>
</feature>
<feature type="transmembrane region" description="Helical" evidence="7">
    <location>
        <begin position="243"/>
        <end position="262"/>
    </location>
</feature>
<dbReference type="OMA" id="NMTRENT"/>
<dbReference type="CDD" id="cd15279">
    <property type="entry name" value="7tmC_RAIG1_4_GPRC5A_D"/>
    <property type="match status" value="1"/>
</dbReference>
<name>A0A974CZZ2_XENLA</name>
<dbReference type="InterPro" id="IPR017978">
    <property type="entry name" value="GPCR_3_C"/>
</dbReference>
<dbReference type="EMBL" id="CM004473">
    <property type="protein sequence ID" value="OCT83039.1"/>
    <property type="molecule type" value="Genomic_DNA"/>
</dbReference>
<feature type="region of interest" description="Disordered" evidence="6">
    <location>
        <begin position="328"/>
        <end position="357"/>
    </location>
</feature>
<comment type="subcellular location">
    <subcellularLocation>
        <location evidence="1">Membrane</location>
        <topology evidence="1">Multi-pass membrane protein</topology>
    </subcellularLocation>
</comment>
<dbReference type="PANTHER" id="PTHR14511">
    <property type="entry name" value="G PROTEIN COUPLED RECEPTOR, CLASS C, GROUP 5"/>
    <property type="match status" value="1"/>
</dbReference>
<evidence type="ECO:0000256" key="4">
    <source>
        <dbReference type="ARBA" id="ARBA00022989"/>
    </source>
</evidence>
<feature type="domain" description="G-protein coupled receptors family 3 profile" evidence="8">
    <location>
        <begin position="62"/>
        <end position="116"/>
    </location>
</feature>
<dbReference type="AlphaFoldDB" id="A0A974CZZ2"/>
<sequence>MSLCIAEPFNFLCDTTAAWGIVLETLAAAGIVFSIILILALLIMMPRISDPAKRAVSPVQLIFLIGTFGIFGLTFAFIVELTEQTCPTRFFLFGVLFAICFSCLLAHASKLVRLVRGGHGICWWMMLLMALFLPLVQVVIAILYIVLGLVRSGTPCTVFNGATNYHQLNQDFVLILIYVFLLMAITFLVSLISLCGPCKYWKRHGAHIYVTMFFSIGIWVAWICMLLRGNADLNQGNRTWDDPVLSIALVANGWVFLMMYMVPELCLMTRCQSDRQNDCVQTQPHLLRQTIGVDNRVFTHENTNQGQDSGRCSPVSSRQDATIAMRDLEQKKDFSIPRPQPRQNPYMQYQSHDVNSM</sequence>
<evidence type="ECO:0000259" key="8">
    <source>
        <dbReference type="PROSITE" id="PS50259"/>
    </source>
</evidence>
<keyword evidence="5 7" id="KW-0472">Membrane</keyword>
<dbReference type="GO" id="GO:0030295">
    <property type="term" value="F:protein kinase activator activity"/>
    <property type="evidence" value="ECO:0007669"/>
    <property type="project" value="TreeGrafter"/>
</dbReference>
<dbReference type="Proteomes" id="UP000694892">
    <property type="component" value="Chromosome 4S"/>
</dbReference>
<evidence type="ECO:0000256" key="7">
    <source>
        <dbReference type="SAM" id="Phobius"/>
    </source>
</evidence>